<keyword evidence="2" id="KW-0812">Transmembrane</keyword>
<keyword evidence="2" id="KW-1133">Transmembrane helix</keyword>
<organism evidence="3 4">
    <name type="scientific">Paenibacillus peoriae</name>
    <dbReference type="NCBI Taxonomy" id="59893"/>
    <lineage>
        <taxon>Bacteria</taxon>
        <taxon>Bacillati</taxon>
        <taxon>Bacillota</taxon>
        <taxon>Bacilli</taxon>
        <taxon>Bacillales</taxon>
        <taxon>Paenibacillaceae</taxon>
        <taxon>Paenibacillus</taxon>
    </lineage>
</organism>
<evidence type="ECO:0000313" key="4">
    <source>
        <dbReference type="Proteomes" id="UP000516384"/>
    </source>
</evidence>
<evidence type="ECO:0000313" key="3">
    <source>
        <dbReference type="EMBL" id="QNR65286.1"/>
    </source>
</evidence>
<accession>A0A7H0Y2H8</accession>
<name>A0A7H0Y2H8_9BACL</name>
<keyword evidence="2" id="KW-0472">Membrane</keyword>
<keyword evidence="1" id="KW-0175">Coiled coil</keyword>
<dbReference type="AlphaFoldDB" id="A0A7H0Y2H8"/>
<dbReference type="Proteomes" id="UP000516384">
    <property type="component" value="Chromosome"/>
</dbReference>
<gene>
    <name evidence="3" type="ORF">IAQ67_15380</name>
</gene>
<sequence length="376" mass="43611">MVVKQVKANYHSYLNEIKVILDPVLTTMRTQSGQSWRLNAWLGPIKVFSGYFRYMNAFKAIKWASLPIIGPIIAGVVAGNYGHWPIWLCIVGTLLLVLMFYYLYVRSYIDKMATIGQPEFHVEAYKTRRPKEYEKTWAQFVNKSDFTFEGLYDIVNTVFSQNNHDPSSVAYIAAYSKSQHDFMQNTISDLKLTIDEKEEAIKWLEAELVKSENAVSYLIGIIKKVNENLYRYINDRLSLTDMDFVCGFSLYRKDGDTLKLILDKGTSGNSRDLNLDTDVNFAAVVAAKDDREQAHHNKPYPERNIVAFRMTMLEGETWVWCFHFDDDDERSLSLLLGNDIIESRQIRRVMHVFCLTLQKRQRLISEKEVDQDVEAN</sequence>
<reference evidence="3 4" key="1">
    <citation type="submission" date="2020-09" db="EMBL/GenBank/DDBJ databases">
        <title>Characterization of Paenibacillus peoriae strain ZF390 with broad-spectrum antimicrobial activity as a potential biocontrol agent.</title>
        <authorList>
            <person name="Li L."/>
            <person name="Zhao Y."/>
            <person name="Li B."/>
            <person name="Xie X."/>
        </authorList>
    </citation>
    <scope>NUCLEOTIDE SEQUENCE [LARGE SCALE GENOMIC DNA]</scope>
    <source>
        <strain evidence="3 4">ZF390</strain>
    </source>
</reference>
<proteinExistence type="predicted"/>
<feature type="transmembrane region" description="Helical" evidence="2">
    <location>
        <begin position="60"/>
        <end position="78"/>
    </location>
</feature>
<dbReference type="EMBL" id="CP061172">
    <property type="protein sequence ID" value="QNR65286.1"/>
    <property type="molecule type" value="Genomic_DNA"/>
</dbReference>
<evidence type="ECO:0000256" key="2">
    <source>
        <dbReference type="SAM" id="Phobius"/>
    </source>
</evidence>
<protein>
    <submittedName>
        <fullName evidence="3">Uncharacterized protein</fullName>
    </submittedName>
</protein>
<dbReference type="RefSeq" id="WP_190297193.1">
    <property type="nucleotide sequence ID" value="NZ_CP061172.1"/>
</dbReference>
<feature type="coiled-coil region" evidence="1">
    <location>
        <begin position="180"/>
        <end position="214"/>
    </location>
</feature>
<evidence type="ECO:0000256" key="1">
    <source>
        <dbReference type="SAM" id="Coils"/>
    </source>
</evidence>
<feature type="transmembrane region" description="Helical" evidence="2">
    <location>
        <begin position="84"/>
        <end position="104"/>
    </location>
</feature>